<dbReference type="InterPro" id="IPR003010">
    <property type="entry name" value="C-N_Hydrolase"/>
</dbReference>
<dbReference type="GO" id="GO:0005886">
    <property type="term" value="C:plasma membrane"/>
    <property type="evidence" value="ECO:0007669"/>
    <property type="project" value="UniProtKB-SubCell"/>
</dbReference>
<dbReference type="GO" id="GO:0016410">
    <property type="term" value="F:N-acyltransferase activity"/>
    <property type="evidence" value="ECO:0007669"/>
    <property type="project" value="UniProtKB-UniRule"/>
</dbReference>
<comment type="caution">
    <text evidence="10">The sequence shown here is derived from an EMBL/GenBank/DDBJ whole genome shotgun (WGS) entry which is preliminary data.</text>
</comment>
<keyword evidence="6 8" id="KW-0472">Membrane</keyword>
<feature type="transmembrane region" description="Helical" evidence="8">
    <location>
        <begin position="488"/>
        <end position="509"/>
    </location>
</feature>
<dbReference type="InterPro" id="IPR036526">
    <property type="entry name" value="C-N_Hydrolase_sf"/>
</dbReference>
<keyword evidence="2 8" id="KW-1003">Cell membrane</keyword>
<organism evidence="10 11">
    <name type="scientific">Cellulomonas bogoriensis 69B4 = DSM 16987</name>
    <dbReference type="NCBI Taxonomy" id="1386082"/>
    <lineage>
        <taxon>Bacteria</taxon>
        <taxon>Bacillati</taxon>
        <taxon>Actinomycetota</taxon>
        <taxon>Actinomycetes</taxon>
        <taxon>Micrococcales</taxon>
        <taxon>Cellulomonadaceae</taxon>
        <taxon>Cellulomonas</taxon>
    </lineage>
</organism>
<protein>
    <recommendedName>
        <fullName evidence="8">Apolipoprotein N-acyltransferase</fullName>
        <shortName evidence="8">ALP N-acyltransferase</shortName>
        <ecNumber evidence="8">2.3.1.269</ecNumber>
    </recommendedName>
</protein>
<dbReference type="RefSeq" id="WP_035062352.1">
    <property type="nucleotide sequence ID" value="NZ_AXCZ01000203.1"/>
</dbReference>
<gene>
    <name evidence="8" type="primary">lnt</name>
    <name evidence="10" type="ORF">N869_07485</name>
</gene>
<dbReference type="Pfam" id="PF00795">
    <property type="entry name" value="CN_hydrolase"/>
    <property type="match status" value="1"/>
</dbReference>
<feature type="transmembrane region" description="Helical" evidence="8">
    <location>
        <begin position="12"/>
        <end position="44"/>
    </location>
</feature>
<dbReference type="InterPro" id="IPR004563">
    <property type="entry name" value="Apolipo_AcylTrfase"/>
</dbReference>
<comment type="similarity">
    <text evidence="8">Belongs to the CN hydrolase family. Apolipoprotein N-acyltransferase subfamily.</text>
</comment>
<evidence type="ECO:0000256" key="7">
    <source>
        <dbReference type="ARBA" id="ARBA00023315"/>
    </source>
</evidence>
<comment type="subcellular location">
    <subcellularLocation>
        <location evidence="1 8">Cell membrane</location>
        <topology evidence="1 8">Multi-pass membrane protein</topology>
    </subcellularLocation>
</comment>
<dbReference type="UniPathway" id="UPA00666"/>
<keyword evidence="4 8" id="KW-0812">Transmembrane</keyword>
<evidence type="ECO:0000256" key="5">
    <source>
        <dbReference type="ARBA" id="ARBA00022989"/>
    </source>
</evidence>
<evidence type="ECO:0000313" key="10">
    <source>
        <dbReference type="EMBL" id="KGM09266.1"/>
    </source>
</evidence>
<feature type="transmembrane region" description="Helical" evidence="8">
    <location>
        <begin position="154"/>
        <end position="181"/>
    </location>
</feature>
<dbReference type="PANTHER" id="PTHR38686:SF1">
    <property type="entry name" value="APOLIPOPROTEIN N-ACYLTRANSFERASE"/>
    <property type="match status" value="1"/>
</dbReference>
<dbReference type="AlphaFoldDB" id="A0A0A0BMV1"/>
<evidence type="ECO:0000256" key="2">
    <source>
        <dbReference type="ARBA" id="ARBA00022475"/>
    </source>
</evidence>
<dbReference type="HAMAP" id="MF_01148">
    <property type="entry name" value="Lnt"/>
    <property type="match status" value="1"/>
</dbReference>
<dbReference type="EMBL" id="AXCZ01000203">
    <property type="protein sequence ID" value="KGM09266.1"/>
    <property type="molecule type" value="Genomic_DNA"/>
</dbReference>
<feature type="transmembrane region" description="Helical" evidence="8">
    <location>
        <begin position="193"/>
        <end position="210"/>
    </location>
</feature>
<feature type="domain" description="CN hydrolase" evidence="9">
    <location>
        <begin position="219"/>
        <end position="481"/>
    </location>
</feature>
<dbReference type="PANTHER" id="PTHR38686">
    <property type="entry name" value="APOLIPOPROTEIN N-ACYLTRANSFERASE"/>
    <property type="match status" value="1"/>
</dbReference>
<dbReference type="PROSITE" id="PS50263">
    <property type="entry name" value="CN_HYDROLASE"/>
    <property type="match status" value="1"/>
</dbReference>
<comment type="pathway">
    <text evidence="8">Protein modification; lipoprotein biosynthesis (N-acyl transfer).</text>
</comment>
<dbReference type="Gene3D" id="3.60.110.10">
    <property type="entry name" value="Carbon-nitrogen hydrolase"/>
    <property type="match status" value="1"/>
</dbReference>
<reference evidence="10 11" key="1">
    <citation type="submission" date="2013-08" db="EMBL/GenBank/DDBJ databases">
        <title>Genome sequencing of Cellulomonas bogoriensis 69B4.</title>
        <authorList>
            <person name="Chen F."/>
            <person name="Li Y."/>
            <person name="Wang G."/>
        </authorList>
    </citation>
    <scope>NUCLEOTIDE SEQUENCE [LARGE SCALE GENOMIC DNA]</scope>
    <source>
        <strain evidence="10 11">69B4</strain>
    </source>
</reference>
<dbReference type="NCBIfam" id="TIGR00546">
    <property type="entry name" value="lnt"/>
    <property type="match status" value="1"/>
</dbReference>
<dbReference type="GO" id="GO:0042158">
    <property type="term" value="P:lipoprotein biosynthetic process"/>
    <property type="evidence" value="ECO:0007669"/>
    <property type="project" value="UniProtKB-UniRule"/>
</dbReference>
<keyword evidence="11" id="KW-1185">Reference proteome</keyword>
<dbReference type="InterPro" id="IPR045378">
    <property type="entry name" value="LNT_N"/>
</dbReference>
<dbReference type="EC" id="2.3.1.269" evidence="8"/>
<proteinExistence type="inferred from homology"/>
<sequence length="526" mass="56024">MPFPPPRRRTTLLLAALAGLVVDAGFPGLAWWPLTFLGMGLLFVALGRDSAWWNALVGQVFGLAFFLPHLTWAEYAVGPVPWLALGIAQAGFVAVFGAAWTWARRGAATWERARLQVPVFAILWVGVEEARSVLPFGGFPWGRLAFSQADSPMVAWAWVGGVPVVSALVAAVGALVGLGLVAARYVDVGRASGTVVLASVLVVSGLVIPLDTRAQDGDLRVGAVQGNVPDEGLDSFQQAREVLDNHVAGTHALLEQVGPGDLDVVLWPENGSDIDPRADDGAALLIGGAARALDAPVLVGTDNFPEEGGRLNTSLLWDPELGPVHSYAKRRPAPFAEYIPMRDVARRFSDAVDRVRTDMVPGQEVGVVPVDVPRLGREVPLAVGICFEVAYDVLIREAVQQGGQVLVIPTNNATFGRTDESTQQLAMSRLRAVEHGRATVQISTVGVSAVITPAGLVREETELFTAAQMVDTLALRSSLTPATRFGSAISWTVRALAVVVFLAGAVGAARVRRDDRRAPDQTRYGR</sequence>
<dbReference type="OrthoDB" id="9804277at2"/>
<evidence type="ECO:0000259" key="9">
    <source>
        <dbReference type="PROSITE" id="PS50263"/>
    </source>
</evidence>
<dbReference type="Proteomes" id="UP000054314">
    <property type="component" value="Unassembled WGS sequence"/>
</dbReference>
<dbReference type="CDD" id="cd07571">
    <property type="entry name" value="ALP_N-acyl_transferase"/>
    <property type="match status" value="1"/>
</dbReference>
<dbReference type="SUPFAM" id="SSF56317">
    <property type="entry name" value="Carbon-nitrogen hydrolase"/>
    <property type="match status" value="1"/>
</dbReference>
<evidence type="ECO:0000256" key="4">
    <source>
        <dbReference type="ARBA" id="ARBA00022692"/>
    </source>
</evidence>
<evidence type="ECO:0000313" key="11">
    <source>
        <dbReference type="Proteomes" id="UP000054314"/>
    </source>
</evidence>
<accession>A0A0A0BMV1</accession>
<evidence type="ECO:0000256" key="8">
    <source>
        <dbReference type="HAMAP-Rule" id="MF_01148"/>
    </source>
</evidence>
<name>A0A0A0BMV1_9CELL</name>
<feature type="transmembrane region" description="Helical" evidence="8">
    <location>
        <begin position="82"/>
        <end position="103"/>
    </location>
</feature>
<comment type="function">
    <text evidence="8">Catalyzes the phospholipid dependent N-acylation of the N-terminal cysteine of apolipoprotein, the last step in lipoprotein maturation.</text>
</comment>
<comment type="catalytic activity">
    <reaction evidence="8">
        <text>N-terminal S-1,2-diacyl-sn-glyceryl-L-cysteinyl-[lipoprotein] + a glycerophospholipid = N-acyl-S-1,2-diacyl-sn-glyceryl-L-cysteinyl-[lipoprotein] + a 2-acyl-sn-glycero-3-phospholipid + H(+)</text>
        <dbReference type="Rhea" id="RHEA:48228"/>
        <dbReference type="Rhea" id="RHEA-COMP:14681"/>
        <dbReference type="Rhea" id="RHEA-COMP:14684"/>
        <dbReference type="ChEBI" id="CHEBI:15378"/>
        <dbReference type="ChEBI" id="CHEBI:136912"/>
        <dbReference type="ChEBI" id="CHEBI:140656"/>
        <dbReference type="ChEBI" id="CHEBI:140657"/>
        <dbReference type="ChEBI" id="CHEBI:140660"/>
        <dbReference type="EC" id="2.3.1.269"/>
    </reaction>
</comment>
<evidence type="ECO:0000256" key="1">
    <source>
        <dbReference type="ARBA" id="ARBA00004651"/>
    </source>
</evidence>
<keyword evidence="5 8" id="KW-1133">Transmembrane helix</keyword>
<dbReference type="Pfam" id="PF20154">
    <property type="entry name" value="LNT_N"/>
    <property type="match status" value="1"/>
</dbReference>
<evidence type="ECO:0000256" key="3">
    <source>
        <dbReference type="ARBA" id="ARBA00022679"/>
    </source>
</evidence>
<keyword evidence="3 8" id="KW-0808">Transferase</keyword>
<feature type="transmembrane region" description="Helical" evidence="8">
    <location>
        <begin position="51"/>
        <end position="70"/>
    </location>
</feature>
<evidence type="ECO:0000256" key="6">
    <source>
        <dbReference type="ARBA" id="ARBA00023136"/>
    </source>
</evidence>
<keyword evidence="7 8" id="KW-0012">Acyltransferase</keyword>